<evidence type="ECO:0000313" key="1">
    <source>
        <dbReference type="EMBL" id="KYG05791.1"/>
    </source>
</evidence>
<dbReference type="EMBL" id="JEME01001899">
    <property type="protein sequence ID" value="KYG05791.1"/>
    <property type="molecule type" value="Genomic_DNA"/>
</dbReference>
<reference evidence="1 2" key="1">
    <citation type="submission" date="2014-02" db="EMBL/GenBank/DDBJ databases">
        <title>The small core and large imbalanced accessory genome model reveals a collaborative survival strategy of Sorangium cellulosum strains in nature.</title>
        <authorList>
            <person name="Han K."/>
            <person name="Peng R."/>
            <person name="Blom J."/>
            <person name="Li Y.-Z."/>
        </authorList>
    </citation>
    <scope>NUCLEOTIDE SEQUENCE [LARGE SCALE GENOMIC DNA]</scope>
    <source>
        <strain evidence="1 2">So0007-03</strain>
    </source>
</reference>
<dbReference type="SUPFAM" id="SSF52540">
    <property type="entry name" value="P-loop containing nucleoside triphosphate hydrolases"/>
    <property type="match status" value="1"/>
</dbReference>
<evidence type="ECO:0008006" key="3">
    <source>
        <dbReference type="Google" id="ProtNLM"/>
    </source>
</evidence>
<proteinExistence type="predicted"/>
<dbReference type="InterPro" id="IPR027417">
    <property type="entry name" value="P-loop_NTPase"/>
</dbReference>
<name>A0A150TM64_SORCE</name>
<sequence length="75" mass="7907">LRTACEVAGGRTAIVVTHAPHLLRSTFNVLLDGGRVAAVGTHESLRESSPLYRSLLAEALQRSAASPTRSPDAAR</sequence>
<organism evidence="1 2">
    <name type="scientific">Sorangium cellulosum</name>
    <name type="common">Polyangium cellulosum</name>
    <dbReference type="NCBI Taxonomy" id="56"/>
    <lineage>
        <taxon>Bacteria</taxon>
        <taxon>Pseudomonadati</taxon>
        <taxon>Myxococcota</taxon>
        <taxon>Polyangia</taxon>
        <taxon>Polyangiales</taxon>
        <taxon>Polyangiaceae</taxon>
        <taxon>Sorangium</taxon>
    </lineage>
</organism>
<protein>
    <recommendedName>
        <fullName evidence="3">ABC transporter ATP-binding protein</fullName>
    </recommendedName>
</protein>
<evidence type="ECO:0000313" key="2">
    <source>
        <dbReference type="Proteomes" id="UP000075502"/>
    </source>
</evidence>
<dbReference type="AlphaFoldDB" id="A0A150TM64"/>
<dbReference type="Proteomes" id="UP000075502">
    <property type="component" value="Unassembled WGS sequence"/>
</dbReference>
<feature type="non-terminal residue" evidence="1">
    <location>
        <position position="1"/>
    </location>
</feature>
<dbReference type="Gene3D" id="3.40.50.300">
    <property type="entry name" value="P-loop containing nucleotide triphosphate hydrolases"/>
    <property type="match status" value="1"/>
</dbReference>
<accession>A0A150TM64</accession>
<gene>
    <name evidence="1" type="ORF">BE21_03630</name>
</gene>
<comment type="caution">
    <text evidence="1">The sequence shown here is derived from an EMBL/GenBank/DDBJ whole genome shotgun (WGS) entry which is preliminary data.</text>
</comment>